<protein>
    <submittedName>
        <fullName evidence="1">Phage protein (N4 Gp49/phage Sf6 gene 66) family</fullName>
    </submittedName>
</protein>
<organism evidence="1">
    <name type="scientific">uncultured Caudovirales phage</name>
    <dbReference type="NCBI Taxonomy" id="2100421"/>
    <lineage>
        <taxon>Viruses</taxon>
        <taxon>Duplodnaviria</taxon>
        <taxon>Heunggongvirae</taxon>
        <taxon>Uroviricota</taxon>
        <taxon>Caudoviricetes</taxon>
        <taxon>Peduoviridae</taxon>
        <taxon>Maltschvirus</taxon>
        <taxon>Maltschvirus maltsch</taxon>
    </lineage>
</organism>
<dbReference type="EMBL" id="LR796162">
    <property type="protein sequence ID" value="CAB4122539.1"/>
    <property type="molecule type" value="Genomic_DNA"/>
</dbReference>
<name>A0A6J5KQM2_9CAUD</name>
<dbReference type="Pfam" id="PF13876">
    <property type="entry name" value="Phage_gp49_66"/>
    <property type="match status" value="1"/>
</dbReference>
<evidence type="ECO:0000313" key="1">
    <source>
        <dbReference type="EMBL" id="CAB4122539.1"/>
    </source>
</evidence>
<proteinExistence type="predicted"/>
<sequence>MSNEAEVEQMITDAGKTAPRLTPADIDACIVHAAYHRFPGTTVTVCCLTLRNGFNVIGESAAASPSNFDDAIGKKIAHDNARNKIWSLEGYLLKQRLSESDDFPLGNACDMSGEGTCESCQ</sequence>
<dbReference type="InterPro" id="IPR025915">
    <property type="entry name" value="Phage_gp49_66"/>
</dbReference>
<reference evidence="1" key="1">
    <citation type="submission" date="2020-04" db="EMBL/GenBank/DDBJ databases">
        <authorList>
            <person name="Chiriac C."/>
            <person name="Salcher M."/>
            <person name="Ghai R."/>
            <person name="Kavagutti S V."/>
        </authorList>
    </citation>
    <scope>NUCLEOTIDE SEQUENCE</scope>
</reference>
<gene>
    <name evidence="1" type="ORF">UFOVP33_19</name>
</gene>
<accession>A0A6J5KQM2</accession>